<sequence length="311" mass="34973">MSTSKARALQNGRRDKLRRVVGRKIARPTPGIECCKISCRAGLRSSKANKRAAESNKKEIKELVLHDESPKGQSPVDLAPTDMARNEQFPPLKMTGHWTPLGRAYLYNTGNTAEVRLSLDRPPGIISGGPLKDEYEFLQLHFHWGNSNCHGAEHSINGKLFSMEAHAVHFNKKYASFDECLEKPDGIVVVGYFMQVVGDDTRTEDHPKFAKITDHLPDVEEPNSKAELDHDALVWMKQGRCLCSGYYTYHGSLTTPPYKECVTWILFPDPIRITRRQANAFRSLKSHSGDCITANFRPVQCLNGRTVFFGS</sequence>
<dbReference type="GO" id="GO:0004089">
    <property type="term" value="F:carbonate dehydratase activity"/>
    <property type="evidence" value="ECO:0007669"/>
    <property type="project" value="InterPro"/>
</dbReference>
<comment type="similarity">
    <text evidence="1">Belongs to the alpha-carbonic anhydrase family.</text>
</comment>
<protein>
    <submittedName>
        <fullName evidence="4">Carbonic anhydrase 2</fullName>
    </submittedName>
</protein>
<dbReference type="InterPro" id="IPR023561">
    <property type="entry name" value="Carbonic_anhydrase_a-class"/>
</dbReference>
<dbReference type="PANTHER" id="PTHR18952">
    <property type="entry name" value="CARBONIC ANHYDRASE"/>
    <property type="match status" value="1"/>
</dbReference>
<dbReference type="CDD" id="cd00326">
    <property type="entry name" value="alpha_CA"/>
    <property type="match status" value="1"/>
</dbReference>
<feature type="domain" description="Alpha-carbonic anhydrase" evidence="2">
    <location>
        <begin position="46"/>
        <end position="311"/>
    </location>
</feature>
<evidence type="ECO:0000313" key="4">
    <source>
        <dbReference type="RefSeq" id="XP_015606377.1"/>
    </source>
</evidence>
<dbReference type="SUPFAM" id="SSF51069">
    <property type="entry name" value="Carbonic anhydrase"/>
    <property type="match status" value="1"/>
</dbReference>
<dbReference type="InterPro" id="IPR001148">
    <property type="entry name" value="CA_dom"/>
</dbReference>
<evidence type="ECO:0000256" key="1">
    <source>
        <dbReference type="ARBA" id="ARBA00010718"/>
    </source>
</evidence>
<gene>
    <name evidence="4" type="primary">LOC107273079</name>
</gene>
<dbReference type="GO" id="GO:0008270">
    <property type="term" value="F:zinc ion binding"/>
    <property type="evidence" value="ECO:0007669"/>
    <property type="project" value="InterPro"/>
</dbReference>
<dbReference type="Proteomes" id="UP000694920">
    <property type="component" value="Unplaced"/>
</dbReference>
<dbReference type="SMART" id="SM01057">
    <property type="entry name" value="Carb_anhydrase"/>
    <property type="match status" value="1"/>
</dbReference>
<dbReference type="RefSeq" id="XP_015606377.1">
    <property type="nucleotide sequence ID" value="XM_015750891.2"/>
</dbReference>
<evidence type="ECO:0000313" key="3">
    <source>
        <dbReference type="Proteomes" id="UP000694920"/>
    </source>
</evidence>
<reference evidence="4" key="1">
    <citation type="submission" date="2025-08" db="UniProtKB">
        <authorList>
            <consortium name="RefSeq"/>
        </authorList>
    </citation>
    <scope>IDENTIFICATION</scope>
</reference>
<name>A0AAJ7CBA3_CEPCN</name>
<accession>A0AAJ7CBA3</accession>
<evidence type="ECO:0000259" key="2">
    <source>
        <dbReference type="PROSITE" id="PS51144"/>
    </source>
</evidence>
<dbReference type="KEGG" id="ccin:107273079"/>
<dbReference type="PANTHER" id="PTHR18952:SF114">
    <property type="entry name" value="CARBONIC ANHYDRASE 3, ISOFORM A"/>
    <property type="match status" value="1"/>
</dbReference>
<dbReference type="Pfam" id="PF00194">
    <property type="entry name" value="Carb_anhydrase"/>
    <property type="match status" value="1"/>
</dbReference>
<keyword evidence="3" id="KW-1185">Reference proteome</keyword>
<proteinExistence type="inferred from homology"/>
<organism evidence="3 4">
    <name type="scientific">Cephus cinctus</name>
    <name type="common">Wheat stem sawfly</name>
    <dbReference type="NCBI Taxonomy" id="211228"/>
    <lineage>
        <taxon>Eukaryota</taxon>
        <taxon>Metazoa</taxon>
        <taxon>Ecdysozoa</taxon>
        <taxon>Arthropoda</taxon>
        <taxon>Hexapoda</taxon>
        <taxon>Insecta</taxon>
        <taxon>Pterygota</taxon>
        <taxon>Neoptera</taxon>
        <taxon>Endopterygota</taxon>
        <taxon>Hymenoptera</taxon>
        <taxon>Cephoidea</taxon>
        <taxon>Cephidae</taxon>
        <taxon>Cephus</taxon>
    </lineage>
</organism>
<dbReference type="GO" id="GO:0005737">
    <property type="term" value="C:cytoplasm"/>
    <property type="evidence" value="ECO:0007669"/>
    <property type="project" value="TreeGrafter"/>
</dbReference>
<dbReference type="InterPro" id="IPR036398">
    <property type="entry name" value="CA_dom_sf"/>
</dbReference>
<dbReference type="AlphaFoldDB" id="A0AAJ7CBA3"/>
<dbReference type="GeneID" id="107273079"/>
<dbReference type="Gene3D" id="3.10.200.10">
    <property type="entry name" value="Alpha carbonic anhydrase"/>
    <property type="match status" value="1"/>
</dbReference>
<dbReference type="PROSITE" id="PS51144">
    <property type="entry name" value="ALPHA_CA_2"/>
    <property type="match status" value="1"/>
</dbReference>